<feature type="compositionally biased region" description="Basic and acidic residues" evidence="1">
    <location>
        <begin position="173"/>
        <end position="182"/>
    </location>
</feature>
<evidence type="ECO:0000313" key="2">
    <source>
        <dbReference type="EMBL" id="PIK39141.1"/>
    </source>
</evidence>
<evidence type="ECO:0000313" key="3">
    <source>
        <dbReference type="Proteomes" id="UP000230750"/>
    </source>
</evidence>
<protein>
    <submittedName>
        <fullName evidence="2">Uncharacterized protein</fullName>
    </submittedName>
</protein>
<dbReference type="EMBL" id="MRZV01001273">
    <property type="protein sequence ID" value="PIK39141.1"/>
    <property type="molecule type" value="Genomic_DNA"/>
</dbReference>
<comment type="caution">
    <text evidence="2">The sequence shown here is derived from an EMBL/GenBank/DDBJ whole genome shotgun (WGS) entry which is preliminary data.</text>
</comment>
<proteinExistence type="predicted"/>
<gene>
    <name evidence="2" type="ORF">BSL78_24018</name>
</gene>
<reference evidence="2 3" key="1">
    <citation type="journal article" date="2017" name="PLoS Biol.">
        <title>The sea cucumber genome provides insights into morphological evolution and visceral regeneration.</title>
        <authorList>
            <person name="Zhang X."/>
            <person name="Sun L."/>
            <person name="Yuan J."/>
            <person name="Sun Y."/>
            <person name="Gao Y."/>
            <person name="Zhang L."/>
            <person name="Li S."/>
            <person name="Dai H."/>
            <person name="Hamel J.F."/>
            <person name="Liu C."/>
            <person name="Yu Y."/>
            <person name="Liu S."/>
            <person name="Lin W."/>
            <person name="Guo K."/>
            <person name="Jin S."/>
            <person name="Xu P."/>
            <person name="Storey K.B."/>
            <person name="Huan P."/>
            <person name="Zhang T."/>
            <person name="Zhou Y."/>
            <person name="Zhang J."/>
            <person name="Lin C."/>
            <person name="Li X."/>
            <person name="Xing L."/>
            <person name="Huo D."/>
            <person name="Sun M."/>
            <person name="Wang L."/>
            <person name="Mercier A."/>
            <person name="Li F."/>
            <person name="Yang H."/>
            <person name="Xiang J."/>
        </authorList>
    </citation>
    <scope>NUCLEOTIDE SEQUENCE [LARGE SCALE GENOMIC DNA]</scope>
    <source>
        <strain evidence="2">Shaxun</strain>
        <tissue evidence="2">Muscle</tissue>
    </source>
</reference>
<accession>A0A2G8JTP3</accession>
<dbReference type="Proteomes" id="UP000230750">
    <property type="component" value="Unassembled WGS sequence"/>
</dbReference>
<evidence type="ECO:0000256" key="1">
    <source>
        <dbReference type="SAM" id="MobiDB-lite"/>
    </source>
</evidence>
<name>A0A2G8JTP3_STIJA</name>
<feature type="region of interest" description="Disordered" evidence="1">
    <location>
        <begin position="148"/>
        <end position="182"/>
    </location>
</feature>
<sequence>MYRYFGIVNAVFTVHPPPPTDPSLPLLRNLGSIIEEIEILMELMKNRQIPKRRSVFYDDVDLDDLDLNCGDEVQDDTASAHVTKHMTKLFIERSKVDSMANGTGGNFIQATAASENEVDDGIDHYQLQDIPSVSKEAYLRDIDELPHRLSKDGQSTHPPTSDFEVGIEISPPVERRNSAAYL</sequence>
<organism evidence="2 3">
    <name type="scientific">Stichopus japonicus</name>
    <name type="common">Sea cucumber</name>
    <dbReference type="NCBI Taxonomy" id="307972"/>
    <lineage>
        <taxon>Eukaryota</taxon>
        <taxon>Metazoa</taxon>
        <taxon>Echinodermata</taxon>
        <taxon>Eleutherozoa</taxon>
        <taxon>Echinozoa</taxon>
        <taxon>Holothuroidea</taxon>
        <taxon>Aspidochirotacea</taxon>
        <taxon>Aspidochirotida</taxon>
        <taxon>Stichopodidae</taxon>
        <taxon>Apostichopus</taxon>
    </lineage>
</organism>
<keyword evidence="3" id="KW-1185">Reference proteome</keyword>
<dbReference type="AlphaFoldDB" id="A0A2G8JTP3"/>